<organism evidence="2 3">
    <name type="scientific">Rubinisphaera brasiliensis (strain ATCC 49424 / DSM 5305 / JCM 21570 / IAM 15109 / NBRC 103401 / IFAM 1448)</name>
    <name type="common">Planctomyces brasiliensis</name>
    <dbReference type="NCBI Taxonomy" id="756272"/>
    <lineage>
        <taxon>Bacteria</taxon>
        <taxon>Pseudomonadati</taxon>
        <taxon>Planctomycetota</taxon>
        <taxon>Planctomycetia</taxon>
        <taxon>Planctomycetales</taxon>
        <taxon>Planctomycetaceae</taxon>
        <taxon>Rubinisphaera</taxon>
    </lineage>
</organism>
<dbReference type="HOGENOM" id="CLU_041661_0_0_0"/>
<sequence length="358" mass="38116">MRASDSSVIAPMRRGFTLIELLVVIAIIAILVALLLPAVQQAREAARRSSCKNNLKQLGLAMHNYHDTFGLFPPGYINQFDTVPTNSTEYSTAVGAERVAWSWGALILSQVEQSAMADTLSVGDVRLKNALTAGTRLTAMQTPLSSFRCPSDVAPGTNTTKVLTDSGGTNRAVATSNYVAVNSSRRWHGTYAPNNSGAWITGMGEGKIGQWGGAPDSNTSPNGIFWRNSNVRLRDVTDGASNTLLVGERSWELSNPTGAKFTCRAGAVYGTNITNEQASNAHGLGSTTGPLNFQSKECSRTFSSLHDGGVQFVLADGSVRFISENIDQNSAYTGGTNAVDSTLERLAARNDGQVLGEF</sequence>
<dbReference type="InterPro" id="IPR027558">
    <property type="entry name" value="Pre_pil_HX9DG_C"/>
</dbReference>
<evidence type="ECO:0000313" key="2">
    <source>
        <dbReference type="EMBL" id="ADY60800.1"/>
    </source>
</evidence>
<evidence type="ECO:0000259" key="1">
    <source>
        <dbReference type="Pfam" id="PF07596"/>
    </source>
</evidence>
<dbReference type="NCBIfam" id="TIGR04294">
    <property type="entry name" value="pre_pil_HX9DG"/>
    <property type="match status" value="1"/>
</dbReference>
<dbReference type="KEGG" id="pbs:Plabr_3203"/>
<dbReference type="EMBL" id="CP002546">
    <property type="protein sequence ID" value="ADY60800.1"/>
    <property type="molecule type" value="Genomic_DNA"/>
</dbReference>
<dbReference type="Proteomes" id="UP000006860">
    <property type="component" value="Chromosome"/>
</dbReference>
<dbReference type="AlphaFoldDB" id="F0SJI8"/>
<dbReference type="InterPro" id="IPR012902">
    <property type="entry name" value="N_methyl_site"/>
</dbReference>
<proteinExistence type="predicted"/>
<evidence type="ECO:0000313" key="3">
    <source>
        <dbReference type="Proteomes" id="UP000006860"/>
    </source>
</evidence>
<dbReference type="PANTHER" id="PTHR30093:SF2">
    <property type="entry name" value="TYPE II SECRETION SYSTEM PROTEIN H"/>
    <property type="match status" value="1"/>
</dbReference>
<dbReference type="PROSITE" id="PS00409">
    <property type="entry name" value="PROKAR_NTER_METHYL"/>
    <property type="match status" value="1"/>
</dbReference>
<dbReference type="InterPro" id="IPR011453">
    <property type="entry name" value="DUF1559"/>
</dbReference>
<accession>F0SJI8</accession>
<reference evidence="3" key="1">
    <citation type="submission" date="2011-02" db="EMBL/GenBank/DDBJ databases">
        <title>The complete genome of Planctomyces brasiliensis DSM 5305.</title>
        <authorList>
            <person name="Lucas S."/>
            <person name="Copeland A."/>
            <person name="Lapidus A."/>
            <person name="Bruce D."/>
            <person name="Goodwin L."/>
            <person name="Pitluck S."/>
            <person name="Kyrpides N."/>
            <person name="Mavromatis K."/>
            <person name="Pagani I."/>
            <person name="Ivanova N."/>
            <person name="Ovchinnikova G."/>
            <person name="Lu M."/>
            <person name="Detter J.C."/>
            <person name="Han C."/>
            <person name="Land M."/>
            <person name="Hauser L."/>
            <person name="Markowitz V."/>
            <person name="Cheng J.-F."/>
            <person name="Hugenholtz P."/>
            <person name="Woyke T."/>
            <person name="Wu D."/>
            <person name="Tindall B."/>
            <person name="Pomrenke H.G."/>
            <person name="Brambilla E."/>
            <person name="Klenk H.-P."/>
            <person name="Eisen J.A."/>
        </authorList>
    </citation>
    <scope>NUCLEOTIDE SEQUENCE [LARGE SCALE GENOMIC DNA]</scope>
    <source>
        <strain evidence="3">ATCC 49424 / DSM 5305 / JCM 21570 / NBRC 103401 / IFAM 1448</strain>
    </source>
</reference>
<protein>
    <recommendedName>
        <fullName evidence="1">DUF1559 domain-containing protein</fullName>
    </recommendedName>
</protein>
<dbReference type="Pfam" id="PF07963">
    <property type="entry name" value="N_methyl"/>
    <property type="match status" value="1"/>
</dbReference>
<dbReference type="eggNOG" id="COG2165">
    <property type="taxonomic scope" value="Bacteria"/>
</dbReference>
<dbReference type="NCBIfam" id="TIGR02532">
    <property type="entry name" value="IV_pilin_GFxxxE"/>
    <property type="match status" value="1"/>
</dbReference>
<dbReference type="RefSeq" id="WP_013629521.1">
    <property type="nucleotide sequence ID" value="NC_015174.1"/>
</dbReference>
<dbReference type="InterPro" id="IPR045584">
    <property type="entry name" value="Pilin-like"/>
</dbReference>
<dbReference type="Gene3D" id="3.30.700.10">
    <property type="entry name" value="Glycoprotein, Type 4 Pilin"/>
    <property type="match status" value="1"/>
</dbReference>
<keyword evidence="3" id="KW-1185">Reference proteome</keyword>
<gene>
    <name evidence="2" type="ordered locus">Plabr_3203</name>
</gene>
<dbReference type="STRING" id="756272.Plabr_3203"/>
<feature type="domain" description="DUF1559" evidence="1">
    <location>
        <begin position="40"/>
        <end position="328"/>
    </location>
</feature>
<dbReference type="PANTHER" id="PTHR30093">
    <property type="entry name" value="GENERAL SECRETION PATHWAY PROTEIN G"/>
    <property type="match status" value="1"/>
</dbReference>
<dbReference type="Pfam" id="PF07596">
    <property type="entry name" value="SBP_bac_10"/>
    <property type="match status" value="1"/>
</dbReference>
<dbReference type="SUPFAM" id="SSF54523">
    <property type="entry name" value="Pili subunits"/>
    <property type="match status" value="1"/>
</dbReference>
<name>F0SJI8_RUBBR</name>